<dbReference type="EMBL" id="WIXP02000015">
    <property type="protein sequence ID" value="KAF6199049.1"/>
    <property type="molecule type" value="Genomic_DNA"/>
</dbReference>
<organism evidence="1 2">
    <name type="scientific">Apolygus lucorum</name>
    <name type="common">Small green plant bug</name>
    <name type="synonym">Lygocoris lucorum</name>
    <dbReference type="NCBI Taxonomy" id="248454"/>
    <lineage>
        <taxon>Eukaryota</taxon>
        <taxon>Metazoa</taxon>
        <taxon>Ecdysozoa</taxon>
        <taxon>Arthropoda</taxon>
        <taxon>Hexapoda</taxon>
        <taxon>Insecta</taxon>
        <taxon>Pterygota</taxon>
        <taxon>Neoptera</taxon>
        <taxon>Paraneoptera</taxon>
        <taxon>Hemiptera</taxon>
        <taxon>Heteroptera</taxon>
        <taxon>Panheteroptera</taxon>
        <taxon>Cimicomorpha</taxon>
        <taxon>Miridae</taxon>
        <taxon>Mirini</taxon>
        <taxon>Apolygus</taxon>
    </lineage>
</organism>
<reference evidence="1" key="1">
    <citation type="journal article" date="2021" name="Mol. Ecol. Resour.">
        <title>Apolygus lucorum genome provides insights into omnivorousness and mesophyll feeding.</title>
        <authorList>
            <person name="Liu Y."/>
            <person name="Liu H."/>
            <person name="Wang H."/>
            <person name="Huang T."/>
            <person name="Liu B."/>
            <person name="Yang B."/>
            <person name="Yin L."/>
            <person name="Li B."/>
            <person name="Zhang Y."/>
            <person name="Zhang S."/>
            <person name="Jiang F."/>
            <person name="Zhang X."/>
            <person name="Ren Y."/>
            <person name="Wang B."/>
            <person name="Wang S."/>
            <person name="Lu Y."/>
            <person name="Wu K."/>
            <person name="Fan W."/>
            <person name="Wang G."/>
        </authorList>
    </citation>
    <scope>NUCLEOTIDE SEQUENCE</scope>
    <source>
        <strain evidence="1">12Hb</strain>
    </source>
</reference>
<accession>A0A8S9WS74</accession>
<name>A0A8S9WS74_APOLU</name>
<dbReference type="AlphaFoldDB" id="A0A8S9WS74"/>
<evidence type="ECO:0000313" key="2">
    <source>
        <dbReference type="Proteomes" id="UP000466442"/>
    </source>
</evidence>
<gene>
    <name evidence="1" type="ORF">GE061_007074</name>
</gene>
<dbReference type="Proteomes" id="UP000466442">
    <property type="component" value="Unassembled WGS sequence"/>
</dbReference>
<comment type="caution">
    <text evidence="1">The sequence shown here is derived from an EMBL/GenBank/DDBJ whole genome shotgun (WGS) entry which is preliminary data.</text>
</comment>
<sequence length="111" mass="12013">MVSSIKLQVVLLVSLGLIVDVHLFNLASFGILDKVPGGARALGEGAAEIKAPSALVETVAKPEKTYFRSVVEIVDSLISMLPDNSLFNILKLKWDKLKAVIQLIENVVQSQ</sequence>
<evidence type="ECO:0000313" key="1">
    <source>
        <dbReference type="EMBL" id="KAF6199049.1"/>
    </source>
</evidence>
<keyword evidence="2" id="KW-1185">Reference proteome</keyword>
<proteinExistence type="predicted"/>
<protein>
    <submittedName>
        <fullName evidence="1">Uncharacterized protein</fullName>
    </submittedName>
</protein>